<dbReference type="AlphaFoldDB" id="A0A0E9W327"/>
<accession>A0A0E9W327</accession>
<organism evidence="1">
    <name type="scientific">Anguilla anguilla</name>
    <name type="common">European freshwater eel</name>
    <name type="synonym">Muraena anguilla</name>
    <dbReference type="NCBI Taxonomy" id="7936"/>
    <lineage>
        <taxon>Eukaryota</taxon>
        <taxon>Metazoa</taxon>
        <taxon>Chordata</taxon>
        <taxon>Craniata</taxon>
        <taxon>Vertebrata</taxon>
        <taxon>Euteleostomi</taxon>
        <taxon>Actinopterygii</taxon>
        <taxon>Neopterygii</taxon>
        <taxon>Teleostei</taxon>
        <taxon>Anguilliformes</taxon>
        <taxon>Anguillidae</taxon>
        <taxon>Anguilla</taxon>
    </lineage>
</organism>
<proteinExistence type="predicted"/>
<reference evidence="1" key="2">
    <citation type="journal article" date="2015" name="Fish Shellfish Immunol.">
        <title>Early steps in the European eel (Anguilla anguilla)-Vibrio vulnificus interaction in the gills: Role of the RtxA13 toxin.</title>
        <authorList>
            <person name="Callol A."/>
            <person name="Pajuelo D."/>
            <person name="Ebbesson L."/>
            <person name="Teles M."/>
            <person name="MacKenzie S."/>
            <person name="Amaro C."/>
        </authorList>
    </citation>
    <scope>NUCLEOTIDE SEQUENCE</scope>
</reference>
<evidence type="ECO:0000313" key="1">
    <source>
        <dbReference type="EMBL" id="JAH84721.1"/>
    </source>
</evidence>
<reference evidence="1" key="1">
    <citation type="submission" date="2014-11" db="EMBL/GenBank/DDBJ databases">
        <authorList>
            <person name="Amaro Gonzalez C."/>
        </authorList>
    </citation>
    <scope>NUCLEOTIDE SEQUENCE</scope>
</reference>
<sequence>MESHDTYAQKALYEQNFTGMFFFLLQRVILSCISRVSNTFLYTI</sequence>
<dbReference type="EMBL" id="GBXM01023856">
    <property type="protein sequence ID" value="JAH84721.1"/>
    <property type="molecule type" value="Transcribed_RNA"/>
</dbReference>
<protein>
    <submittedName>
        <fullName evidence="1">Uncharacterized protein</fullName>
    </submittedName>
</protein>
<name>A0A0E9W327_ANGAN</name>